<dbReference type="Proteomes" id="UP000676194">
    <property type="component" value="Chromosome"/>
</dbReference>
<dbReference type="InterPro" id="IPR004291">
    <property type="entry name" value="Transposase_IS66_central"/>
</dbReference>
<keyword evidence="4" id="KW-1185">Reference proteome</keyword>
<dbReference type="PANTHER" id="PTHR33678">
    <property type="entry name" value="BLL1576 PROTEIN"/>
    <property type="match status" value="1"/>
</dbReference>
<protein>
    <submittedName>
        <fullName evidence="3">IS66 family transposase</fullName>
    </submittedName>
</protein>
<dbReference type="RefSeq" id="WP_213495641.1">
    <property type="nucleotide sequence ID" value="NZ_CP074694.1"/>
</dbReference>
<evidence type="ECO:0000313" key="3">
    <source>
        <dbReference type="EMBL" id="QVL31593.1"/>
    </source>
</evidence>
<dbReference type="EMBL" id="CP074694">
    <property type="protein sequence ID" value="QVL31593.1"/>
    <property type="molecule type" value="Genomic_DNA"/>
</dbReference>
<dbReference type="Pfam" id="PF03050">
    <property type="entry name" value="DDE_Tnp_IS66"/>
    <property type="match status" value="1"/>
</dbReference>
<organism evidence="3 4">
    <name type="scientific">Telmatocola sphagniphila</name>
    <dbReference type="NCBI Taxonomy" id="1123043"/>
    <lineage>
        <taxon>Bacteria</taxon>
        <taxon>Pseudomonadati</taxon>
        <taxon>Planctomycetota</taxon>
        <taxon>Planctomycetia</taxon>
        <taxon>Gemmatales</taxon>
        <taxon>Gemmataceae</taxon>
    </lineage>
</organism>
<feature type="domain" description="Transposase IS66 central" evidence="2">
    <location>
        <begin position="174"/>
        <end position="437"/>
    </location>
</feature>
<accession>A0A8E6B6S5</accession>
<proteinExistence type="predicted"/>
<dbReference type="KEGG" id="tsph:KIH39_22545"/>
<dbReference type="PANTHER" id="PTHR33678:SF2">
    <property type="match status" value="1"/>
</dbReference>
<gene>
    <name evidence="3" type="ORF">KIH39_22545</name>
</gene>
<dbReference type="AlphaFoldDB" id="A0A8E6B6S5"/>
<reference evidence="3" key="1">
    <citation type="submission" date="2021-05" db="EMBL/GenBank/DDBJ databases">
        <title>Complete genome sequence of the cellulolytic planctomycete Telmatocola sphagniphila SP2T and characterization of the first cellulase from planctomycetes.</title>
        <authorList>
            <person name="Rakitin A.L."/>
            <person name="Beletsky A.V."/>
            <person name="Naumoff D.G."/>
            <person name="Kulichevskaya I.S."/>
            <person name="Mardanov A.V."/>
            <person name="Ravin N.V."/>
            <person name="Dedysh S.N."/>
        </authorList>
    </citation>
    <scope>NUCLEOTIDE SEQUENCE</scope>
    <source>
        <strain evidence="3">SP2T</strain>
    </source>
</reference>
<feature type="region of interest" description="Disordered" evidence="1">
    <location>
        <begin position="65"/>
        <end position="98"/>
    </location>
</feature>
<evidence type="ECO:0000256" key="1">
    <source>
        <dbReference type="SAM" id="MobiDB-lite"/>
    </source>
</evidence>
<evidence type="ECO:0000259" key="2">
    <source>
        <dbReference type="Pfam" id="PF03050"/>
    </source>
</evidence>
<sequence>MASAIPTLTETPVLDPTFLASFRSGKLTSEQAREFVHRDPLELQFLLLQLSVAVAAGTIPLGPNTPSGSIAPYLKPNANPKKKKGKAGPKPGHDGHYRPIPTRIDKRQTHQLEVCPCCQGALQRTDRKRLRIIEDIPDDLHAQTTEHTIHRDWCPKCKKQVEPVVPDALPGCQLGHRTTVLSAWLHYGLGTTTSQILEVFNGHLQMKLSVGGLTEIWHRLAEVLEPWYEQIHRECLLAGVLHADETGWRTEGVTSWLWCFARDDATYYRIHPKRGHEALKVFFTEAFQGVLVSDFWKAYDIVTQKRQKCWPHLLRDLTAVDEGSENGEDWPEFCKKLWRIYADAVRLEAGIEELQQESYDSRLLRLKTRITDLAVRPWTNRHARRLAKRLFDYGDDLLTFLEIEGVPKSNNKGEREIRPGVMMRKVSFGSHSQQGARTRSILMSIYRTLKLRDLDPLKETESALRTYTLTGKLPDLPVKLSSGE</sequence>
<dbReference type="NCBIfam" id="NF033517">
    <property type="entry name" value="transpos_IS66"/>
    <property type="match status" value="1"/>
</dbReference>
<name>A0A8E6B6S5_9BACT</name>
<dbReference type="InterPro" id="IPR052344">
    <property type="entry name" value="Transposase-related"/>
</dbReference>
<evidence type="ECO:0000313" key="4">
    <source>
        <dbReference type="Proteomes" id="UP000676194"/>
    </source>
</evidence>